<proteinExistence type="predicted"/>
<evidence type="ECO:0000313" key="1">
    <source>
        <dbReference type="EMBL" id="JAP91715.1"/>
    </source>
</evidence>
<sequence length="315" mass="36585">PISAFQSNYNTESSEDDQNKVIRVQKQQSHKLSFEQRLVLHNLIKQKTGVKIIQEEKNEHQHVQQHYFELSQLKHLMQDKGEINKILNKEIILNQQIQRNGFDLSYVQENELKKFCFQLAPPFCFVWYLCFQLPMDKYGIIYAPKALQVVLHSSLGQADHVSLIQPINNTTSIQVYPIDINAPMVRYLTINFYGARQKSPISNKYYVHITNLNARGLKVNYHAIFLMQARLNSRISVKLTRTGIVSCNLEEKNRNNFNVNVRYIATGLQALLLTANTLELIQMQHKSRNGEYCKLKIDGSEIQAMADDAFIEKWI</sequence>
<reference evidence="1" key="1">
    <citation type="submission" date="2015-07" db="EMBL/GenBank/DDBJ databases">
        <title>Adaptation to a free-living lifestyle via gene acquisitions in the diplomonad Trepomonas sp. PC1.</title>
        <authorList>
            <person name="Xu F."/>
            <person name="Jerlstrom-Hultqvist J."/>
            <person name="Kolisko M."/>
            <person name="Simpson A.G.B."/>
            <person name="Roger A.J."/>
            <person name="Svard S.G."/>
            <person name="Andersson J.O."/>
        </authorList>
    </citation>
    <scope>NUCLEOTIDE SEQUENCE</scope>
    <source>
        <strain evidence="1">PC1</strain>
    </source>
</reference>
<protein>
    <submittedName>
        <fullName evidence="1">Uncharacterized protein</fullName>
    </submittedName>
</protein>
<name>A0A146K7B4_9EUKA</name>
<dbReference type="AlphaFoldDB" id="A0A146K7B4"/>
<feature type="non-terminal residue" evidence="1">
    <location>
        <position position="1"/>
    </location>
</feature>
<gene>
    <name evidence="1" type="ORF">TPC1_16584</name>
</gene>
<organism evidence="1">
    <name type="scientific">Trepomonas sp. PC1</name>
    <dbReference type="NCBI Taxonomy" id="1076344"/>
    <lineage>
        <taxon>Eukaryota</taxon>
        <taxon>Metamonada</taxon>
        <taxon>Diplomonadida</taxon>
        <taxon>Hexamitidae</taxon>
        <taxon>Hexamitinae</taxon>
        <taxon>Trepomonas</taxon>
    </lineage>
</organism>
<dbReference type="EMBL" id="GDID01004891">
    <property type="protein sequence ID" value="JAP91715.1"/>
    <property type="molecule type" value="Transcribed_RNA"/>
</dbReference>
<accession>A0A146K7B4</accession>